<feature type="compositionally biased region" description="Low complexity" evidence="1">
    <location>
        <begin position="249"/>
        <end position="261"/>
    </location>
</feature>
<evidence type="ECO:0000313" key="2">
    <source>
        <dbReference type="EMBL" id="GBL93946.1"/>
    </source>
</evidence>
<evidence type="ECO:0000313" key="3">
    <source>
        <dbReference type="Proteomes" id="UP000499080"/>
    </source>
</evidence>
<feature type="compositionally biased region" description="Polar residues" evidence="1">
    <location>
        <begin position="236"/>
        <end position="248"/>
    </location>
</feature>
<feature type="compositionally biased region" description="Basic and acidic residues" evidence="1">
    <location>
        <begin position="119"/>
        <end position="142"/>
    </location>
</feature>
<dbReference type="EMBL" id="BGPR01000098">
    <property type="protein sequence ID" value="GBL93946.1"/>
    <property type="molecule type" value="Genomic_DNA"/>
</dbReference>
<feature type="non-terminal residue" evidence="2">
    <location>
        <position position="312"/>
    </location>
</feature>
<dbReference type="AlphaFoldDB" id="A0A4Y2BRL3"/>
<feature type="compositionally biased region" description="Polar residues" evidence="1">
    <location>
        <begin position="180"/>
        <end position="191"/>
    </location>
</feature>
<feature type="compositionally biased region" description="Polar residues" evidence="1">
    <location>
        <begin position="93"/>
        <end position="103"/>
    </location>
</feature>
<gene>
    <name evidence="2" type="ORF">AVEN_76679_1</name>
</gene>
<keyword evidence="3" id="KW-1185">Reference proteome</keyword>
<protein>
    <submittedName>
        <fullName evidence="2">Uncharacterized protein</fullName>
    </submittedName>
</protein>
<dbReference type="Proteomes" id="UP000499080">
    <property type="component" value="Unassembled WGS sequence"/>
</dbReference>
<feature type="compositionally biased region" description="Basic and acidic residues" evidence="1">
    <location>
        <begin position="262"/>
        <end position="271"/>
    </location>
</feature>
<comment type="caution">
    <text evidence="2">The sequence shown here is derived from an EMBL/GenBank/DDBJ whole genome shotgun (WGS) entry which is preliminary data.</text>
</comment>
<proteinExistence type="predicted"/>
<feature type="region of interest" description="Disordered" evidence="1">
    <location>
        <begin position="52"/>
        <end position="312"/>
    </location>
</feature>
<organism evidence="2 3">
    <name type="scientific">Araneus ventricosus</name>
    <name type="common">Orbweaver spider</name>
    <name type="synonym">Epeira ventricosa</name>
    <dbReference type="NCBI Taxonomy" id="182803"/>
    <lineage>
        <taxon>Eukaryota</taxon>
        <taxon>Metazoa</taxon>
        <taxon>Ecdysozoa</taxon>
        <taxon>Arthropoda</taxon>
        <taxon>Chelicerata</taxon>
        <taxon>Arachnida</taxon>
        <taxon>Araneae</taxon>
        <taxon>Araneomorphae</taxon>
        <taxon>Entelegynae</taxon>
        <taxon>Araneoidea</taxon>
        <taxon>Araneidae</taxon>
        <taxon>Araneus</taxon>
    </lineage>
</organism>
<feature type="compositionally biased region" description="Polar residues" evidence="1">
    <location>
        <begin position="293"/>
        <end position="312"/>
    </location>
</feature>
<name>A0A4Y2BRL3_ARAVE</name>
<evidence type="ECO:0000256" key="1">
    <source>
        <dbReference type="SAM" id="MobiDB-lite"/>
    </source>
</evidence>
<reference evidence="2 3" key="1">
    <citation type="journal article" date="2019" name="Sci. Rep.">
        <title>Orb-weaving spider Araneus ventricosus genome elucidates the spidroin gene catalogue.</title>
        <authorList>
            <person name="Kono N."/>
            <person name="Nakamura H."/>
            <person name="Ohtoshi R."/>
            <person name="Moran D.A.P."/>
            <person name="Shinohara A."/>
            <person name="Yoshida Y."/>
            <person name="Fujiwara M."/>
            <person name="Mori M."/>
            <person name="Tomita M."/>
            <person name="Arakawa K."/>
        </authorList>
    </citation>
    <scope>NUCLEOTIDE SEQUENCE [LARGE SCALE GENOMIC DNA]</scope>
</reference>
<sequence length="312" mass="33966">MDLFDEKIWGYRIPKKRRNENLHLLDRCHSLGVYVNVLNRVQPIKLDKKNLTRGRDRLHYPGVRDRHSTRGRDRHLTPGGRDRHPSRAGTDTIPGQGQHTSSRGRAPSRTDTHQGGTDTHSRGRDRTPLPEAWDRPHSGAWDRHHHSGRGRTDTLTSGQGQTPTRGSGTVTACTPGAGTDTHSAGQGQTPTPEDRHLYLGAVDRPHPGAGIDTHPATAHLGQGQTHPGRNRPHPGQGQTLHPGQDNTPTRGRTLGQTLTRQDTPRGRDRPHPGRGAAHSPGAGTEPSLRAEADTSSGADRTTHSSGQDRALT</sequence>
<feature type="compositionally biased region" description="Basic and acidic residues" evidence="1">
    <location>
        <begin position="52"/>
        <end position="85"/>
    </location>
</feature>
<accession>A0A4Y2BRL3</accession>
<feature type="compositionally biased region" description="Polar residues" evidence="1">
    <location>
        <begin position="153"/>
        <end position="172"/>
    </location>
</feature>